<sequence length="267" mass="28695">MRAGRGTPGTCLADVKRSQGGDLDKLSCGLEERSQKGSPSPADVPSWTDQPAADTDGKSQDTVVASLEMKHDQIEADLILHSGYKVLQYLKESMGRNLAPAASVSKILSSASEEHLAGVSCGIGDALGSNWPGKGPRATDSCGQYPKGESWVSGWPGHPKLREMGFLKCELLSAVPEGLGTRSELSYPYSELCQLPYASVHYEVLPEDETRCVSLDHLNPMFSEQTVEYEKTLSSLKSTSDGLQIVVRVTGSAILQIILMPVLDLTL</sequence>
<dbReference type="PANTHER" id="PTHR31980:SF1">
    <property type="entry name" value="PROTEIN FAM220A"/>
    <property type="match status" value="1"/>
</dbReference>
<dbReference type="GO" id="GO:0035556">
    <property type="term" value="P:intracellular signal transduction"/>
    <property type="evidence" value="ECO:0007669"/>
    <property type="project" value="Ensembl"/>
</dbReference>
<name>A0A8C8UBE2_PERMB</name>
<feature type="region of interest" description="Disordered" evidence="1">
    <location>
        <begin position="1"/>
        <end position="59"/>
    </location>
</feature>
<dbReference type="GeneTree" id="ENSGT00390000014156"/>
<organism evidence="3 4">
    <name type="scientific">Peromyscus maniculatus bairdii</name>
    <name type="common">Prairie deer mouse</name>
    <dbReference type="NCBI Taxonomy" id="230844"/>
    <lineage>
        <taxon>Eukaryota</taxon>
        <taxon>Metazoa</taxon>
        <taxon>Chordata</taxon>
        <taxon>Craniata</taxon>
        <taxon>Vertebrata</taxon>
        <taxon>Euteleostomi</taxon>
        <taxon>Mammalia</taxon>
        <taxon>Eutheria</taxon>
        <taxon>Euarchontoglires</taxon>
        <taxon>Glires</taxon>
        <taxon>Rodentia</taxon>
        <taxon>Myomorpha</taxon>
        <taxon>Muroidea</taxon>
        <taxon>Cricetidae</taxon>
        <taxon>Neotominae</taxon>
        <taxon>Peromyscus</taxon>
    </lineage>
</organism>
<evidence type="ECO:0000259" key="2">
    <source>
        <dbReference type="Pfam" id="PF15487"/>
    </source>
</evidence>
<dbReference type="Proteomes" id="UP000694547">
    <property type="component" value="Chromosome 23"/>
</dbReference>
<dbReference type="AlphaFoldDB" id="A0A8C8UBE2"/>
<dbReference type="GO" id="GO:0000122">
    <property type="term" value="P:negative regulation of transcription by RNA polymerase II"/>
    <property type="evidence" value="ECO:0007669"/>
    <property type="project" value="Ensembl"/>
</dbReference>
<protein>
    <submittedName>
        <fullName evidence="3">Family with sequence similarity 220, member A</fullName>
    </submittedName>
</protein>
<proteinExistence type="predicted"/>
<dbReference type="Ensembl" id="ENSPEMT00000033286.2">
    <property type="protein sequence ID" value="ENSPEMP00000028859.2"/>
    <property type="gene ID" value="ENSPEMG00000024276.2"/>
</dbReference>
<feature type="compositionally biased region" description="Basic and acidic residues" evidence="1">
    <location>
        <begin position="14"/>
        <end position="35"/>
    </location>
</feature>
<reference evidence="3" key="2">
    <citation type="submission" date="2025-08" db="UniProtKB">
        <authorList>
            <consortium name="Ensembl"/>
        </authorList>
    </citation>
    <scope>IDENTIFICATION</scope>
</reference>
<evidence type="ECO:0000313" key="3">
    <source>
        <dbReference type="Ensembl" id="ENSPEMP00000028859.2"/>
    </source>
</evidence>
<accession>A0A8C8UBE2</accession>
<keyword evidence="4" id="KW-1185">Reference proteome</keyword>
<dbReference type="InterPro" id="IPR029155">
    <property type="entry name" value="SIPAR"/>
</dbReference>
<dbReference type="InterPro" id="IPR040355">
    <property type="entry name" value="FAM220A"/>
</dbReference>
<dbReference type="GO" id="GO:0001669">
    <property type="term" value="C:acrosomal vesicle"/>
    <property type="evidence" value="ECO:0007669"/>
    <property type="project" value="Ensembl"/>
</dbReference>
<dbReference type="PANTHER" id="PTHR31980">
    <property type="entry name" value="PROTEIN FAM220A"/>
    <property type="match status" value="1"/>
</dbReference>
<dbReference type="GO" id="GO:0005634">
    <property type="term" value="C:nucleus"/>
    <property type="evidence" value="ECO:0007669"/>
    <property type="project" value="Ensembl"/>
</dbReference>
<feature type="domain" description="SIPAR" evidence="2">
    <location>
        <begin position="2"/>
        <end position="248"/>
    </location>
</feature>
<dbReference type="Pfam" id="PF15487">
    <property type="entry name" value="FAM220"/>
    <property type="match status" value="1"/>
</dbReference>
<evidence type="ECO:0000256" key="1">
    <source>
        <dbReference type="SAM" id="MobiDB-lite"/>
    </source>
</evidence>
<reference evidence="3 4" key="1">
    <citation type="submission" date="2018-10" db="EMBL/GenBank/DDBJ databases">
        <title>Improved assembly of the deer mouse Peromyscus maniculatus genome.</title>
        <authorList>
            <person name="Lassance J.-M."/>
            <person name="Hoekstra H.E."/>
        </authorList>
    </citation>
    <scope>NUCLEOTIDE SEQUENCE [LARGE SCALE GENOMIC DNA]</scope>
</reference>
<evidence type="ECO:0000313" key="4">
    <source>
        <dbReference type="Proteomes" id="UP000694547"/>
    </source>
</evidence>
<reference evidence="3" key="3">
    <citation type="submission" date="2025-09" db="UniProtKB">
        <authorList>
            <consortium name="Ensembl"/>
        </authorList>
    </citation>
    <scope>IDENTIFICATION</scope>
</reference>
<dbReference type="GO" id="GO:0097677">
    <property type="term" value="F:STAT family protein binding"/>
    <property type="evidence" value="ECO:0007669"/>
    <property type="project" value="Ensembl"/>
</dbReference>